<dbReference type="OrthoDB" id="8002634at2"/>
<keyword evidence="3" id="KW-1185">Reference proteome</keyword>
<protein>
    <submittedName>
        <fullName evidence="2">Uncharacterized protein</fullName>
    </submittedName>
</protein>
<dbReference type="Proteomes" id="UP000245444">
    <property type="component" value="Chromosome"/>
</dbReference>
<reference evidence="2 3" key="1">
    <citation type="submission" date="2018-05" db="EMBL/GenBank/DDBJ databases">
        <title>Complete Genome Sequence of Methylobacterium sp. 17Sr1-28.</title>
        <authorList>
            <person name="Srinivasan S."/>
        </authorList>
    </citation>
    <scope>NUCLEOTIDE SEQUENCE [LARGE SCALE GENOMIC DNA]</scope>
    <source>
        <strain evidence="2 3">17Sr1-28</strain>
    </source>
</reference>
<sequence>MPESHDSSAPAPRPGRDPVSLFADPIGRTTSPPGDPVPVTQTLYRTPDGRYVIRTCLHRGADPVEEACDVMVYDGEAALREALSAGGDGLDRALIAAGLDRAGS</sequence>
<accession>A0A2U8WKI4</accession>
<gene>
    <name evidence="2" type="ORF">DK419_05435</name>
</gene>
<name>A0A2U8WKI4_9HYPH</name>
<dbReference type="AlphaFoldDB" id="A0A2U8WKI4"/>
<evidence type="ECO:0000313" key="3">
    <source>
        <dbReference type="Proteomes" id="UP000245444"/>
    </source>
</evidence>
<organism evidence="2 3">
    <name type="scientific">Methylobacterium terrae</name>
    <dbReference type="NCBI Taxonomy" id="2202827"/>
    <lineage>
        <taxon>Bacteria</taxon>
        <taxon>Pseudomonadati</taxon>
        <taxon>Pseudomonadota</taxon>
        <taxon>Alphaproteobacteria</taxon>
        <taxon>Hyphomicrobiales</taxon>
        <taxon>Methylobacteriaceae</taxon>
        <taxon>Methylobacterium</taxon>
    </lineage>
</organism>
<evidence type="ECO:0000313" key="2">
    <source>
        <dbReference type="EMBL" id="AWN45826.1"/>
    </source>
</evidence>
<dbReference type="KEGG" id="mtea:DK419_05435"/>
<evidence type="ECO:0000256" key="1">
    <source>
        <dbReference type="SAM" id="MobiDB-lite"/>
    </source>
</evidence>
<dbReference type="EMBL" id="CP029553">
    <property type="protein sequence ID" value="AWN45826.1"/>
    <property type="molecule type" value="Genomic_DNA"/>
</dbReference>
<feature type="region of interest" description="Disordered" evidence="1">
    <location>
        <begin position="1"/>
        <end position="41"/>
    </location>
</feature>
<dbReference type="RefSeq" id="WP_109958184.1">
    <property type="nucleotide sequence ID" value="NZ_CP029553.1"/>
</dbReference>
<proteinExistence type="predicted"/>